<organism evidence="2 3">
    <name type="scientific">Nocardia beijingensis</name>
    <dbReference type="NCBI Taxonomy" id="95162"/>
    <lineage>
        <taxon>Bacteria</taxon>
        <taxon>Bacillati</taxon>
        <taxon>Actinomycetota</taxon>
        <taxon>Actinomycetes</taxon>
        <taxon>Mycobacteriales</taxon>
        <taxon>Nocardiaceae</taxon>
        <taxon>Nocardia</taxon>
    </lineage>
</organism>
<feature type="domain" description="Beta-lactamase-related" evidence="1">
    <location>
        <begin position="16"/>
        <end position="62"/>
    </location>
</feature>
<sequence>MPVEGHADSAFDAVREIFVANLAEGRDLGGAVAVYVEGREVVDLWGGVADRKSGRIWERETLVSHSPAPRR</sequence>
<dbReference type="Pfam" id="PF00144">
    <property type="entry name" value="Beta-lactamase"/>
    <property type="match status" value="1"/>
</dbReference>
<keyword evidence="3" id="KW-1185">Reference proteome</keyword>
<evidence type="ECO:0000313" key="3">
    <source>
        <dbReference type="Proteomes" id="UP001611450"/>
    </source>
</evidence>
<dbReference type="Gene3D" id="3.40.710.10">
    <property type="entry name" value="DD-peptidase/beta-lactamase superfamily"/>
    <property type="match status" value="1"/>
</dbReference>
<evidence type="ECO:0000313" key="2">
    <source>
        <dbReference type="EMBL" id="MFI2319302.1"/>
    </source>
</evidence>
<proteinExistence type="predicted"/>
<dbReference type="GO" id="GO:0016787">
    <property type="term" value="F:hydrolase activity"/>
    <property type="evidence" value="ECO:0007669"/>
    <property type="project" value="UniProtKB-KW"/>
</dbReference>
<protein>
    <submittedName>
        <fullName evidence="2">Serine hydrolase</fullName>
    </submittedName>
</protein>
<dbReference type="Proteomes" id="UP001611450">
    <property type="component" value="Unassembled WGS sequence"/>
</dbReference>
<dbReference type="SUPFAM" id="SSF56601">
    <property type="entry name" value="beta-lactamase/transpeptidase-like"/>
    <property type="match status" value="1"/>
</dbReference>
<dbReference type="InterPro" id="IPR001466">
    <property type="entry name" value="Beta-lactam-related"/>
</dbReference>
<name>A0ABW7W9A9_9NOCA</name>
<gene>
    <name evidence="2" type="ORF">ACH47G_02330</name>
</gene>
<keyword evidence="2" id="KW-0378">Hydrolase</keyword>
<dbReference type="InterPro" id="IPR012338">
    <property type="entry name" value="Beta-lactam/transpept-like"/>
</dbReference>
<dbReference type="EMBL" id="JBIRXV010000001">
    <property type="protein sequence ID" value="MFI2319302.1"/>
    <property type="molecule type" value="Genomic_DNA"/>
</dbReference>
<accession>A0ABW7W9A9</accession>
<dbReference type="RefSeq" id="WP_396945882.1">
    <property type="nucleotide sequence ID" value="NZ_JBIRXV010000001.1"/>
</dbReference>
<evidence type="ECO:0000259" key="1">
    <source>
        <dbReference type="Pfam" id="PF00144"/>
    </source>
</evidence>
<dbReference type="PANTHER" id="PTHR43319:SF3">
    <property type="entry name" value="BETA-LACTAMASE-RELATED DOMAIN-CONTAINING PROTEIN"/>
    <property type="match status" value="1"/>
</dbReference>
<dbReference type="PANTHER" id="PTHR43319">
    <property type="entry name" value="BETA-LACTAMASE-RELATED"/>
    <property type="match status" value="1"/>
</dbReference>
<reference evidence="2 3" key="1">
    <citation type="submission" date="2024-10" db="EMBL/GenBank/DDBJ databases">
        <title>The Natural Products Discovery Center: Release of the First 8490 Sequenced Strains for Exploring Actinobacteria Biosynthetic Diversity.</title>
        <authorList>
            <person name="Kalkreuter E."/>
            <person name="Kautsar S.A."/>
            <person name="Yang D."/>
            <person name="Bader C.D."/>
            <person name="Teijaro C.N."/>
            <person name="Fluegel L."/>
            <person name="Davis C.M."/>
            <person name="Simpson J.R."/>
            <person name="Lauterbach L."/>
            <person name="Steele A.D."/>
            <person name="Gui C."/>
            <person name="Meng S."/>
            <person name="Li G."/>
            <person name="Viehrig K."/>
            <person name="Ye F."/>
            <person name="Su P."/>
            <person name="Kiefer A.F."/>
            <person name="Nichols A."/>
            <person name="Cepeda A.J."/>
            <person name="Yan W."/>
            <person name="Fan B."/>
            <person name="Jiang Y."/>
            <person name="Adhikari A."/>
            <person name="Zheng C.-J."/>
            <person name="Schuster L."/>
            <person name="Cowan T.M."/>
            <person name="Smanski M.J."/>
            <person name="Chevrette M.G."/>
            <person name="De Carvalho L.P.S."/>
            <person name="Shen B."/>
        </authorList>
    </citation>
    <scope>NUCLEOTIDE SEQUENCE [LARGE SCALE GENOMIC DNA]</scope>
    <source>
        <strain evidence="2 3">NPDC019626</strain>
    </source>
</reference>
<dbReference type="InterPro" id="IPR052907">
    <property type="entry name" value="Beta-lactamase/esterase"/>
</dbReference>
<comment type="caution">
    <text evidence="2">The sequence shown here is derived from an EMBL/GenBank/DDBJ whole genome shotgun (WGS) entry which is preliminary data.</text>
</comment>